<evidence type="ECO:0000256" key="1">
    <source>
        <dbReference type="ARBA" id="ARBA00038048"/>
    </source>
</evidence>
<keyword evidence="2" id="KW-0812">Transmembrane</keyword>
<dbReference type="GO" id="GO:0005886">
    <property type="term" value="C:plasma membrane"/>
    <property type="evidence" value="ECO:0007669"/>
    <property type="project" value="TreeGrafter"/>
</dbReference>
<comment type="similarity">
    <text evidence="1">Belongs to the saccharopine dehydrogenase family.</text>
</comment>
<dbReference type="Gene3D" id="3.40.50.720">
    <property type="entry name" value="NAD(P)-binding Rossmann-like Domain"/>
    <property type="match status" value="1"/>
</dbReference>
<dbReference type="GO" id="GO:0005739">
    <property type="term" value="C:mitochondrion"/>
    <property type="evidence" value="ECO:0007669"/>
    <property type="project" value="TreeGrafter"/>
</dbReference>
<proteinExistence type="inferred from homology"/>
<evidence type="ECO:0000256" key="2">
    <source>
        <dbReference type="SAM" id="Phobius"/>
    </source>
</evidence>
<dbReference type="AlphaFoldDB" id="A0AA38RC79"/>
<organism evidence="4 5">
    <name type="scientific">Coniochaeta hoffmannii</name>
    <dbReference type="NCBI Taxonomy" id="91930"/>
    <lineage>
        <taxon>Eukaryota</taxon>
        <taxon>Fungi</taxon>
        <taxon>Dikarya</taxon>
        <taxon>Ascomycota</taxon>
        <taxon>Pezizomycotina</taxon>
        <taxon>Sordariomycetes</taxon>
        <taxon>Sordariomycetidae</taxon>
        <taxon>Coniochaetales</taxon>
        <taxon>Coniochaetaceae</taxon>
        <taxon>Coniochaeta</taxon>
    </lineage>
</organism>
<dbReference type="GO" id="GO:0009247">
    <property type="term" value="P:glycolipid biosynthetic process"/>
    <property type="evidence" value="ECO:0007669"/>
    <property type="project" value="TreeGrafter"/>
</dbReference>
<name>A0AA38RC79_9PEZI</name>
<keyword evidence="5" id="KW-1185">Reference proteome</keyword>
<dbReference type="Pfam" id="PF03435">
    <property type="entry name" value="Sacchrp_dh_NADP"/>
    <property type="match status" value="1"/>
</dbReference>
<protein>
    <submittedName>
        <fullName evidence="4">Saccharopine dehydrogenase</fullName>
    </submittedName>
</protein>
<dbReference type="GO" id="GO:0005811">
    <property type="term" value="C:lipid droplet"/>
    <property type="evidence" value="ECO:0007669"/>
    <property type="project" value="TreeGrafter"/>
</dbReference>
<dbReference type="InterPro" id="IPR051276">
    <property type="entry name" value="Saccharopine_DH-like_oxidrdct"/>
</dbReference>
<dbReference type="FunFam" id="3.40.50.720:FF:000592">
    <property type="entry name" value="Similar to saccharopine dehydrogenase"/>
    <property type="match status" value="1"/>
</dbReference>
<dbReference type="SUPFAM" id="SSF51735">
    <property type="entry name" value="NAD(P)-binding Rossmann-fold domains"/>
    <property type="match status" value="1"/>
</dbReference>
<sequence>MPSRRRNRQYDLVVFGATGYTGKFTTEHIATHLPTDLKWAVAGRSQEKLSQVVAKCKSLNPDRRQPEIEVCNLDHAELDALARKTFILISTVGPFGKHGEYAFKACAENGTHYVDSTGEVPYVAKMIKKYEATAKASGAMMFPQNAVESVPSDLLTWSLASAIRSNLNAPVADVTVSLHKLDAAPSGGTVASAFGLLDHFTAKEIRASHVPFALSPVPNPNPRHRPRSLLSRLTGLVTVPTLGLQTSSIAGRTDTAIVERTWGLLQTIPRTKDQFYGPNFSYREYARPRNWFHGILLHYGLTLLMLIVITPPLKALARRFFHQPGEGPDAELAKKDEIEFRGVAEPDVEGPVRERAFSRCWYQGSMYYLSGLMVAQAASTILEEDLGLGGGVYTPACLGQAYIDRLDAAGFHFETKMVPA</sequence>
<accession>A0AA38RC79</accession>
<dbReference type="InterPro" id="IPR005097">
    <property type="entry name" value="Sacchrp_dh_NADP-bd"/>
</dbReference>
<dbReference type="Proteomes" id="UP001174691">
    <property type="component" value="Unassembled WGS sequence"/>
</dbReference>
<evidence type="ECO:0000313" key="4">
    <source>
        <dbReference type="EMBL" id="KAJ9142536.1"/>
    </source>
</evidence>
<comment type="caution">
    <text evidence="4">The sequence shown here is derived from an EMBL/GenBank/DDBJ whole genome shotgun (WGS) entry which is preliminary data.</text>
</comment>
<evidence type="ECO:0000313" key="5">
    <source>
        <dbReference type="Proteomes" id="UP001174691"/>
    </source>
</evidence>
<dbReference type="InterPro" id="IPR036291">
    <property type="entry name" value="NAD(P)-bd_dom_sf"/>
</dbReference>
<dbReference type="PANTHER" id="PTHR12286">
    <property type="entry name" value="SACCHAROPINE DEHYDROGENASE-LIKE OXIDOREDUCTASE"/>
    <property type="match status" value="1"/>
</dbReference>
<feature type="transmembrane region" description="Helical" evidence="2">
    <location>
        <begin position="291"/>
        <end position="313"/>
    </location>
</feature>
<gene>
    <name evidence="4" type="ORF">NKR19_g7217</name>
</gene>
<keyword evidence="2" id="KW-1133">Transmembrane helix</keyword>
<dbReference type="EMBL" id="JANBVN010000122">
    <property type="protein sequence ID" value="KAJ9142536.1"/>
    <property type="molecule type" value="Genomic_DNA"/>
</dbReference>
<keyword evidence="2" id="KW-0472">Membrane</keyword>
<feature type="domain" description="Saccharopine dehydrogenase NADP binding" evidence="3">
    <location>
        <begin position="13"/>
        <end position="140"/>
    </location>
</feature>
<reference evidence="4" key="1">
    <citation type="submission" date="2022-07" db="EMBL/GenBank/DDBJ databases">
        <title>Fungi with potential for degradation of polypropylene.</title>
        <authorList>
            <person name="Gostincar C."/>
        </authorList>
    </citation>
    <scope>NUCLEOTIDE SEQUENCE</scope>
    <source>
        <strain evidence="4">EXF-13287</strain>
    </source>
</reference>
<dbReference type="PANTHER" id="PTHR12286:SF5">
    <property type="entry name" value="SACCHAROPINE DEHYDROGENASE-LIKE OXIDOREDUCTASE"/>
    <property type="match status" value="1"/>
</dbReference>
<evidence type="ECO:0000259" key="3">
    <source>
        <dbReference type="Pfam" id="PF03435"/>
    </source>
</evidence>